<dbReference type="InterPro" id="IPR011005">
    <property type="entry name" value="Dihydropteroate_synth-like_sf"/>
</dbReference>
<comment type="function">
    <text evidence="9">Catalyzes the condensation of para-aminobenzoate (pABA) with 6-hydroxymethyl-7,8-dihydropterin diphosphate (DHPt-PP) to form 7,8-dihydropteroate (H2Pte), the immediate precursor of folate derivatives.</text>
</comment>
<dbReference type="InterPro" id="IPR006390">
    <property type="entry name" value="DHP_synth_dom"/>
</dbReference>
<dbReference type="EMBL" id="CP072648">
    <property type="protein sequence ID" value="QUW02479.1"/>
    <property type="molecule type" value="Genomic_DNA"/>
</dbReference>
<evidence type="ECO:0000256" key="3">
    <source>
        <dbReference type="ARBA" id="ARBA00004763"/>
    </source>
</evidence>
<comment type="cofactor">
    <cofactor evidence="2 9">
        <name>Mg(2+)</name>
        <dbReference type="ChEBI" id="CHEBI:18420"/>
    </cofactor>
</comment>
<keyword evidence="6 9" id="KW-0479">Metal-binding</keyword>
<comment type="catalytic activity">
    <reaction evidence="1">
        <text>(7,8-dihydropterin-6-yl)methyl diphosphate + 4-aminobenzoate = 7,8-dihydropteroate + diphosphate</text>
        <dbReference type="Rhea" id="RHEA:19949"/>
        <dbReference type="ChEBI" id="CHEBI:17836"/>
        <dbReference type="ChEBI" id="CHEBI:17839"/>
        <dbReference type="ChEBI" id="CHEBI:33019"/>
        <dbReference type="ChEBI" id="CHEBI:72950"/>
        <dbReference type="EC" id="2.5.1.15"/>
    </reaction>
</comment>
<evidence type="ECO:0000256" key="2">
    <source>
        <dbReference type="ARBA" id="ARBA00001946"/>
    </source>
</evidence>
<dbReference type="PANTHER" id="PTHR20941:SF1">
    <property type="entry name" value="FOLIC ACID SYNTHESIS PROTEIN FOL1"/>
    <property type="match status" value="1"/>
</dbReference>
<dbReference type="SUPFAM" id="SSF51717">
    <property type="entry name" value="Dihydropteroate synthetase-like"/>
    <property type="match status" value="1"/>
</dbReference>
<dbReference type="RefSeq" id="WP_211428369.1">
    <property type="nucleotide sequence ID" value="NZ_CP072648.1"/>
</dbReference>
<protein>
    <recommendedName>
        <fullName evidence="4 9">Dihydropteroate synthase</fullName>
        <shortName evidence="9">DHPS</shortName>
        <ecNumber evidence="4 9">2.5.1.15</ecNumber>
    </recommendedName>
    <alternativeName>
        <fullName evidence="9">Dihydropteroate pyrophosphorylase</fullName>
    </alternativeName>
</protein>
<evidence type="ECO:0000256" key="8">
    <source>
        <dbReference type="ARBA" id="ARBA00022909"/>
    </source>
</evidence>
<reference evidence="11 12" key="1">
    <citation type="submission" date="2021-03" db="EMBL/GenBank/DDBJ databases">
        <title>Genomic and phenotypic characterization of Chloracidobacterium isolates provides evidence for multiple species.</title>
        <authorList>
            <person name="Saini M.K."/>
            <person name="Costas A.M.G."/>
            <person name="Tank M."/>
            <person name="Bryant D.A."/>
        </authorList>
    </citation>
    <scope>NUCLEOTIDE SEQUENCE [LARGE SCALE GENOMIC DNA]</scope>
    <source>
        <strain evidence="11 12">BV2-C</strain>
    </source>
</reference>
<accession>A0ABX8B733</accession>
<evidence type="ECO:0000313" key="11">
    <source>
        <dbReference type="EMBL" id="QUW02479.1"/>
    </source>
</evidence>
<dbReference type="Gene3D" id="3.20.20.20">
    <property type="entry name" value="Dihydropteroate synthase-like"/>
    <property type="match status" value="1"/>
</dbReference>
<dbReference type="InterPro" id="IPR000489">
    <property type="entry name" value="Pterin-binding_dom"/>
</dbReference>
<keyword evidence="7 9" id="KW-0460">Magnesium</keyword>
<dbReference type="EC" id="2.5.1.15" evidence="4 9"/>
<evidence type="ECO:0000256" key="4">
    <source>
        <dbReference type="ARBA" id="ARBA00012458"/>
    </source>
</evidence>
<evidence type="ECO:0000256" key="7">
    <source>
        <dbReference type="ARBA" id="ARBA00022842"/>
    </source>
</evidence>
<comment type="similarity">
    <text evidence="9">Belongs to the DHPS family.</text>
</comment>
<evidence type="ECO:0000313" key="12">
    <source>
        <dbReference type="Proteomes" id="UP000676506"/>
    </source>
</evidence>
<dbReference type="PANTHER" id="PTHR20941">
    <property type="entry name" value="FOLATE SYNTHESIS PROTEINS"/>
    <property type="match status" value="1"/>
</dbReference>
<dbReference type="InterPro" id="IPR045031">
    <property type="entry name" value="DHP_synth-like"/>
</dbReference>
<evidence type="ECO:0000256" key="1">
    <source>
        <dbReference type="ARBA" id="ARBA00000012"/>
    </source>
</evidence>
<evidence type="ECO:0000256" key="5">
    <source>
        <dbReference type="ARBA" id="ARBA00022679"/>
    </source>
</evidence>
<name>A0ABX8B733_9BACT</name>
<dbReference type="Proteomes" id="UP000676506">
    <property type="component" value="Chromosome 1"/>
</dbReference>
<comment type="pathway">
    <text evidence="3 9">Cofactor biosynthesis; tetrahydrofolate biosynthesis; 7,8-dihydrofolate from 2-amino-4-hydroxy-6-hydroxymethyl-7,8-dihydropteridine diphosphate and 4-aminobenzoate: step 1/2.</text>
</comment>
<dbReference type="CDD" id="cd00739">
    <property type="entry name" value="DHPS"/>
    <property type="match status" value="1"/>
</dbReference>
<dbReference type="NCBIfam" id="TIGR01496">
    <property type="entry name" value="DHPS"/>
    <property type="match status" value="1"/>
</dbReference>
<keyword evidence="12" id="KW-1185">Reference proteome</keyword>
<organism evidence="11 12">
    <name type="scientific">Chloracidobacterium validum</name>
    <dbReference type="NCBI Taxonomy" id="2821543"/>
    <lineage>
        <taxon>Bacteria</taxon>
        <taxon>Pseudomonadati</taxon>
        <taxon>Acidobacteriota</taxon>
        <taxon>Terriglobia</taxon>
        <taxon>Terriglobales</taxon>
        <taxon>Acidobacteriaceae</taxon>
        <taxon>Chloracidobacterium</taxon>
    </lineage>
</organism>
<dbReference type="Pfam" id="PF00809">
    <property type="entry name" value="Pterin_bind"/>
    <property type="match status" value="1"/>
</dbReference>
<proteinExistence type="inferred from homology"/>
<keyword evidence="8 9" id="KW-0289">Folate biosynthesis</keyword>
<dbReference type="PROSITE" id="PS00793">
    <property type="entry name" value="DHPS_2"/>
    <property type="match status" value="1"/>
</dbReference>
<sequence>MTHKIQEQLVVTDRQPFNWRLRDGELALGTTTRLMGILNVTPDSFSDGGHYASHEAAVNHAREMVELGADIIDVGGESTRPGAQPIDEKDEMARVLPVIEALAGTIAVPLSIDTYKASVADAALKAGASIVNDISGFRFDARMPEVIARHSAGVVIMHSRGRPGELHGLSPVLDIFADVEASFRRSLVVAQTAGINPNCIVFDPGLGFGKTLDDNLFLLGGLPRLSRLGRPLLVGPSRKSFIGVVTQRPEPSTRLLGSAVSVALAAAGGAHIVRVHDVAAMRESLALVDAIRQATHATKDRLAGFEKSDSGESVA</sequence>
<evidence type="ECO:0000259" key="10">
    <source>
        <dbReference type="PROSITE" id="PS50972"/>
    </source>
</evidence>
<dbReference type="PROSITE" id="PS50972">
    <property type="entry name" value="PTERIN_BINDING"/>
    <property type="match status" value="1"/>
</dbReference>
<feature type="domain" description="Pterin-binding" evidence="10">
    <location>
        <begin position="32"/>
        <end position="286"/>
    </location>
</feature>
<dbReference type="GO" id="GO:0004156">
    <property type="term" value="F:dihydropteroate synthase activity"/>
    <property type="evidence" value="ECO:0007669"/>
    <property type="project" value="UniProtKB-EC"/>
</dbReference>
<evidence type="ECO:0000256" key="6">
    <source>
        <dbReference type="ARBA" id="ARBA00022723"/>
    </source>
</evidence>
<dbReference type="PROSITE" id="PS00792">
    <property type="entry name" value="DHPS_1"/>
    <property type="match status" value="1"/>
</dbReference>
<gene>
    <name evidence="11" type="primary">folP</name>
    <name evidence="11" type="ORF">J8C06_08980</name>
</gene>
<keyword evidence="5 9" id="KW-0808">Transferase</keyword>
<evidence type="ECO:0000256" key="9">
    <source>
        <dbReference type="RuleBase" id="RU361205"/>
    </source>
</evidence>